<keyword evidence="1" id="KW-0472">Membrane</keyword>
<dbReference type="RefSeq" id="WP_168817615.1">
    <property type="nucleotide sequence ID" value="NZ_CP051217.1"/>
</dbReference>
<feature type="transmembrane region" description="Helical" evidence="1">
    <location>
        <begin position="6"/>
        <end position="22"/>
    </location>
</feature>
<dbReference type="Proteomes" id="UP000501600">
    <property type="component" value="Chromosome"/>
</dbReference>
<sequence length="30" mass="3463">MIAYSLIALIIIALGTTIYVVRKKRKDRGW</sequence>
<dbReference type="NCBIfam" id="TIGR01167">
    <property type="entry name" value="LPXTG_anchor"/>
    <property type="match status" value="1"/>
</dbReference>
<dbReference type="EMBL" id="CP051217">
    <property type="protein sequence ID" value="QJB67959.1"/>
    <property type="molecule type" value="Genomic_DNA"/>
</dbReference>
<dbReference type="AlphaFoldDB" id="A0A6H2DH12"/>
<keyword evidence="3" id="KW-1185">Reference proteome</keyword>
<evidence type="ECO:0000313" key="3">
    <source>
        <dbReference type="Proteomes" id="UP000501600"/>
    </source>
</evidence>
<organism evidence="2 3">
    <name type="scientific">Parasphingorhabdus halotolerans</name>
    <dbReference type="NCBI Taxonomy" id="2725558"/>
    <lineage>
        <taxon>Bacteria</taxon>
        <taxon>Pseudomonadati</taxon>
        <taxon>Pseudomonadota</taxon>
        <taxon>Alphaproteobacteria</taxon>
        <taxon>Sphingomonadales</taxon>
        <taxon>Sphingomonadaceae</taxon>
        <taxon>Parasphingorhabdus</taxon>
    </lineage>
</organism>
<name>A0A6H2DH12_9SPHN</name>
<accession>A0A6H2DH12</accession>
<keyword evidence="1" id="KW-1133">Transmembrane helix</keyword>
<gene>
    <name evidence="2" type="ORF">HF685_00400</name>
</gene>
<evidence type="ECO:0000313" key="2">
    <source>
        <dbReference type="EMBL" id="QJB67959.1"/>
    </source>
</evidence>
<evidence type="ECO:0000256" key="1">
    <source>
        <dbReference type="SAM" id="Phobius"/>
    </source>
</evidence>
<reference evidence="2 3" key="1">
    <citation type="submission" date="2020-04" db="EMBL/GenBank/DDBJ databases">
        <title>Genome sequence for Sphingorhabdus sp. strain M1.</title>
        <authorList>
            <person name="Park S.-J."/>
        </authorList>
    </citation>
    <scope>NUCLEOTIDE SEQUENCE [LARGE SCALE GENOMIC DNA]</scope>
    <source>
        <strain evidence="2 3">JK6</strain>
    </source>
</reference>
<proteinExistence type="predicted"/>
<protein>
    <submittedName>
        <fullName evidence="2">LPXTG cell wall anchor domain-containing protein</fullName>
    </submittedName>
</protein>
<keyword evidence="1" id="KW-0812">Transmembrane</keyword>
<dbReference type="KEGG" id="phao:HF685_00400"/>